<sequence length="68" mass="7925">MKYSNCRLFSFGQKFYYAVYHYADINFLSTCERYCRSGDKAATASPANRNRDGLELLPVLNWSLIRAF</sequence>
<keyword evidence="2" id="KW-1185">Reference proteome</keyword>
<organism evidence="1 2">
    <name type="scientific">Lientehia hominis</name>
    <dbReference type="NCBI Taxonomy" id="2897778"/>
    <lineage>
        <taxon>Bacteria</taxon>
        <taxon>Bacillati</taxon>
        <taxon>Bacillota</taxon>
        <taxon>Clostridia</taxon>
        <taxon>Lachnospirales</taxon>
        <taxon>Lachnospiraceae</taxon>
        <taxon>Lientehia</taxon>
    </lineage>
</organism>
<gene>
    <name evidence="1" type="ORF">LQE92_08460</name>
</gene>
<dbReference type="RefSeq" id="WP_231062536.1">
    <property type="nucleotide sequence ID" value="NZ_JAJNOR010000004.1"/>
</dbReference>
<comment type="caution">
    <text evidence="1">The sequence shown here is derived from an EMBL/GenBank/DDBJ whole genome shotgun (WGS) entry which is preliminary data.</text>
</comment>
<proteinExistence type="predicted"/>
<dbReference type="Proteomes" id="UP001299265">
    <property type="component" value="Unassembled WGS sequence"/>
</dbReference>
<reference evidence="1 2" key="1">
    <citation type="submission" date="2021-11" db="EMBL/GenBank/DDBJ databases">
        <title>Lacrimispora sp. nov. NSJ-141 isolated from human feces.</title>
        <authorList>
            <person name="Abdugheni R."/>
        </authorList>
    </citation>
    <scope>NUCLEOTIDE SEQUENCE [LARGE SCALE GENOMIC DNA]</scope>
    <source>
        <strain evidence="1 2">NSJ-141</strain>
    </source>
</reference>
<name>A0AAP2W7P7_9FIRM</name>
<accession>A0AAP2W7P7</accession>
<dbReference type="EMBL" id="JAJNOR010000004">
    <property type="protein sequence ID" value="MCD2492658.1"/>
    <property type="molecule type" value="Genomic_DNA"/>
</dbReference>
<evidence type="ECO:0000313" key="2">
    <source>
        <dbReference type="Proteomes" id="UP001299265"/>
    </source>
</evidence>
<protein>
    <submittedName>
        <fullName evidence="1">Uncharacterized protein</fullName>
    </submittedName>
</protein>
<evidence type="ECO:0000313" key="1">
    <source>
        <dbReference type="EMBL" id="MCD2492658.1"/>
    </source>
</evidence>
<dbReference type="AlphaFoldDB" id="A0AAP2W7P7"/>